<evidence type="ECO:0000256" key="1">
    <source>
        <dbReference type="PROSITE-ProRule" id="PRU00339"/>
    </source>
</evidence>
<protein>
    <recommendedName>
        <fullName evidence="4">Tetratricopeptide repeat-containing protein</fullName>
    </recommendedName>
</protein>
<dbReference type="AlphaFoldDB" id="A0A1I5HGG7"/>
<keyword evidence="3" id="KW-1185">Reference proteome</keyword>
<name>A0A1I5HGG7_9FIRM</name>
<evidence type="ECO:0000313" key="2">
    <source>
        <dbReference type="EMBL" id="SFO47333.1"/>
    </source>
</evidence>
<dbReference type="InterPro" id="IPR019734">
    <property type="entry name" value="TPR_rpt"/>
</dbReference>
<dbReference type="STRING" id="1527.SAMN04489757_12946"/>
<organism evidence="2 3">
    <name type="scientific">Anaerocolumna aminovalerica</name>
    <dbReference type="NCBI Taxonomy" id="1527"/>
    <lineage>
        <taxon>Bacteria</taxon>
        <taxon>Bacillati</taxon>
        <taxon>Bacillota</taxon>
        <taxon>Clostridia</taxon>
        <taxon>Lachnospirales</taxon>
        <taxon>Lachnospiraceae</taxon>
        <taxon>Anaerocolumna</taxon>
    </lineage>
</organism>
<dbReference type="PROSITE" id="PS50005">
    <property type="entry name" value="TPR"/>
    <property type="match status" value="1"/>
</dbReference>
<feature type="repeat" description="TPR" evidence="1">
    <location>
        <begin position="662"/>
        <end position="695"/>
    </location>
</feature>
<dbReference type="OrthoDB" id="2057007at2"/>
<dbReference type="EMBL" id="FOWD01000029">
    <property type="protein sequence ID" value="SFO47333.1"/>
    <property type="molecule type" value="Genomic_DNA"/>
</dbReference>
<keyword evidence="1" id="KW-0802">TPR repeat</keyword>
<gene>
    <name evidence="2" type="ORF">SAMN04489757_12946</name>
</gene>
<reference evidence="2 3" key="1">
    <citation type="submission" date="2016-10" db="EMBL/GenBank/DDBJ databases">
        <authorList>
            <person name="de Groot N.N."/>
        </authorList>
    </citation>
    <scope>NUCLEOTIDE SEQUENCE [LARGE SCALE GENOMIC DNA]</scope>
    <source>
        <strain evidence="2 3">DSM 1283</strain>
    </source>
</reference>
<accession>A0A1I5HGG7</accession>
<evidence type="ECO:0008006" key="4">
    <source>
        <dbReference type="Google" id="ProtNLM"/>
    </source>
</evidence>
<proteinExistence type="predicted"/>
<dbReference type="RefSeq" id="WP_091687655.1">
    <property type="nucleotide sequence ID" value="NZ_BAABFM010000010.1"/>
</dbReference>
<dbReference type="Proteomes" id="UP000198806">
    <property type="component" value="Unassembled WGS sequence"/>
</dbReference>
<evidence type="ECO:0000313" key="3">
    <source>
        <dbReference type="Proteomes" id="UP000198806"/>
    </source>
</evidence>
<sequence>MVIEWAKAANAVYNFISLMMTDEISAGKSSIKNVFFERIHRYKIKRYCRDFFRRNYGTVISNPVFYRWIQNDGTIDRLFKHTGTTHADVTDAEYIDAEINRIKKDIEHPLDGRDITAIRDFLGGLITKHREYTEKSLSSDSKQIIQNNDRNTKELSNAITGIKDVQDNILELVANSKGSLSVDQEYDIHQKLNNSFWEGDFDLLRSIIPAIREKSNSLDEWVNFVLSKALVDGKKYRTNYSLKDIDNISIREDAVRKAIIFSYLQEEPLDSYDFLLEGDLGELVSKMQTGDAWLFDEKKEVRNNVDCYTLTPFTSLKSESETVKILQTIKAFRMQVPGAENVIDAINGNRYNYLTTLLKEARHYTEGIARCTTDAEAVELSVKTTDSLWGKKDLYSLTGVSIQKIYWRTIIQAFSISEKKRLSEVIQNIPNSIHEELSECILIARIKCRDIERDEFLELWRKNRNYDILNAYLINFKASDAKSIVADFIPEAMESPEVVLNLVDLFFRDGDDEEAEAILNSYKSTCDDYAEYYIDIYRLSKDKKDVDILEDRWIHQNLRYLSMLSDSTIAHIFYDCKKYEMCLNVLKSLEIKGVVNYDLRKLYAFALINAKKSIEGLSALNNLMPEGKDDLSVIRNILYCSLGLQREVSEEVINAADKLKTPELMLYLGAIYEQRNDIQTAKKYYWKTLLANSDDKSKIYGVYWAFSIKHLYGDIKPDVTDEGTCIIAKRTDGDDTVSLGILGKEYVDSELNVENINVFSTDNAIKNGWLNKIVGTNIDFKGKTYIIKQIITMDACFSSLCCQKLVKTGAAKAFTLPTDVSLEQARNSFIDFFKSNMPSVNKSNELINDYKDLSKLPLTLHGLFMHGRSNYIVAVYSLLKESSIVTREWITYEKNDEIKETKGYMLTFSSLILLFLLKVPAELLEKNKVFIPKSMLIEIRNEKDEVISEKKRGDGGSITVIDDHIQAYMDSEETKQELMTYAIDLLDYAEKIPVIDSKKDFVTALNPEVDLRDFLGTPDLDALSICEEYGYSLVSFEVWLSDINMISKGKSVTIIEFLNEIEKDDLIYMRYLVNLQDFRMMNVLDTASLNRIMNSDKKEVYDEWGRLLTALEKQDGYYKDWLREHLTHINQKYQEIRKKDKELNDAERDFYALLMKLLEREIHVSTGTLHDDEGNPVIRTYMRVFDKRSQSYLEDLDQIFDTVLKVDFSVMEDDGEKD</sequence>